<dbReference type="RefSeq" id="WP_184478942.1">
    <property type="nucleotide sequence ID" value="NZ_JACHIV010000001.1"/>
</dbReference>
<feature type="signal peptide" evidence="1">
    <location>
        <begin position="1"/>
        <end position="20"/>
    </location>
</feature>
<dbReference type="InterPro" id="IPR039561">
    <property type="entry name" value="Peptidase_M15C"/>
</dbReference>
<protein>
    <recommendedName>
        <fullName evidence="2">Peptidase M15C domain-containing protein</fullName>
    </recommendedName>
</protein>
<organism evidence="3 4">
    <name type="scientific">Saccharopolyspora gloriosae</name>
    <dbReference type="NCBI Taxonomy" id="455344"/>
    <lineage>
        <taxon>Bacteria</taxon>
        <taxon>Bacillati</taxon>
        <taxon>Actinomycetota</taxon>
        <taxon>Actinomycetes</taxon>
        <taxon>Pseudonocardiales</taxon>
        <taxon>Pseudonocardiaceae</taxon>
        <taxon>Saccharopolyspora</taxon>
    </lineage>
</organism>
<dbReference type="Pfam" id="PF13539">
    <property type="entry name" value="Peptidase_M15_4"/>
    <property type="match status" value="1"/>
</dbReference>
<keyword evidence="4" id="KW-1185">Reference proteome</keyword>
<dbReference type="GO" id="GO:0008233">
    <property type="term" value="F:peptidase activity"/>
    <property type="evidence" value="ECO:0007669"/>
    <property type="project" value="InterPro"/>
</dbReference>
<comment type="caution">
    <text evidence="3">The sequence shown here is derived from an EMBL/GenBank/DDBJ whole genome shotgun (WGS) entry which is preliminary data.</text>
</comment>
<dbReference type="Proteomes" id="UP000580474">
    <property type="component" value="Unassembled WGS sequence"/>
</dbReference>
<evidence type="ECO:0000259" key="2">
    <source>
        <dbReference type="Pfam" id="PF13539"/>
    </source>
</evidence>
<name>A0A840NJ90_9PSEU</name>
<dbReference type="InterPro" id="IPR009045">
    <property type="entry name" value="Zn_M74/Hedgehog-like"/>
</dbReference>
<gene>
    <name evidence="3" type="ORF">BJ969_002320</name>
</gene>
<keyword evidence="1" id="KW-0732">Signal</keyword>
<accession>A0A840NJ90</accession>
<evidence type="ECO:0000313" key="3">
    <source>
        <dbReference type="EMBL" id="MBB5069232.1"/>
    </source>
</evidence>
<dbReference type="Gene3D" id="3.30.1380.10">
    <property type="match status" value="1"/>
</dbReference>
<proteinExistence type="predicted"/>
<feature type="chain" id="PRO_5039262253" description="Peptidase M15C domain-containing protein" evidence="1">
    <location>
        <begin position="21"/>
        <end position="218"/>
    </location>
</feature>
<dbReference type="EMBL" id="JACHIV010000001">
    <property type="protein sequence ID" value="MBB5069232.1"/>
    <property type="molecule type" value="Genomic_DNA"/>
</dbReference>
<evidence type="ECO:0000256" key="1">
    <source>
        <dbReference type="SAM" id="SignalP"/>
    </source>
</evidence>
<evidence type="ECO:0000313" key="4">
    <source>
        <dbReference type="Proteomes" id="UP000580474"/>
    </source>
</evidence>
<reference evidence="3 4" key="1">
    <citation type="submission" date="2020-08" db="EMBL/GenBank/DDBJ databases">
        <title>Sequencing the genomes of 1000 actinobacteria strains.</title>
        <authorList>
            <person name="Klenk H.-P."/>
        </authorList>
    </citation>
    <scope>NUCLEOTIDE SEQUENCE [LARGE SCALE GENOMIC DNA]</scope>
    <source>
        <strain evidence="3 4">DSM 45582</strain>
    </source>
</reference>
<sequence>MRKSHAALLACALAASTAQCGNPQPPASAPAPEFTSSVHRVDAAELGPSWRPECPVAPDRLRLLRLSHVGMDGRERTGRLIVHEDRVPQTIAAFARLHELRFPVERMRPAGEYQDASDELSMRDDNTSAFSCRGISGSGSWSQHAYGRAIDINPLVNPYISTDGELQPATARPYLDRTRTDPGMLHEGDAAVRVFTEAGWAWGGGWHDPKDYQHFELP</sequence>
<dbReference type="SUPFAM" id="SSF55166">
    <property type="entry name" value="Hedgehog/DD-peptidase"/>
    <property type="match status" value="1"/>
</dbReference>
<dbReference type="AlphaFoldDB" id="A0A840NJ90"/>
<feature type="domain" description="Peptidase M15C" evidence="2">
    <location>
        <begin position="137"/>
        <end position="217"/>
    </location>
</feature>